<dbReference type="EMBL" id="GL348715">
    <property type="protein sequence ID" value="EFH60022.1"/>
    <property type="molecule type" value="Genomic_DNA"/>
</dbReference>
<name>D7LAA5_ARALL</name>
<sequence>MAITLANSTKSYIEKCVLYVISALGACLSCVDLVLFVRTNRRREVMFLPLSRFAMWISIMLSSKFACACCVFASRILCFWWIFRFLTDALHLNMIFTLQVIQLYLLSGHINYHSSHNFEYKY</sequence>
<proteinExistence type="predicted"/>
<organism evidence="3">
    <name type="scientific">Arabidopsis lyrata subsp. lyrata</name>
    <name type="common">Lyre-leaved rock-cress</name>
    <dbReference type="NCBI Taxonomy" id="81972"/>
    <lineage>
        <taxon>Eukaryota</taxon>
        <taxon>Viridiplantae</taxon>
        <taxon>Streptophyta</taxon>
        <taxon>Embryophyta</taxon>
        <taxon>Tracheophyta</taxon>
        <taxon>Spermatophyta</taxon>
        <taxon>Magnoliopsida</taxon>
        <taxon>eudicotyledons</taxon>
        <taxon>Gunneridae</taxon>
        <taxon>Pentapetalae</taxon>
        <taxon>rosids</taxon>
        <taxon>malvids</taxon>
        <taxon>Brassicales</taxon>
        <taxon>Brassicaceae</taxon>
        <taxon>Camelineae</taxon>
        <taxon>Arabidopsis</taxon>
    </lineage>
</organism>
<protein>
    <submittedName>
        <fullName evidence="2">Uncharacterized protein</fullName>
    </submittedName>
</protein>
<dbReference type="AlphaFoldDB" id="D7LAA5"/>
<evidence type="ECO:0000313" key="2">
    <source>
        <dbReference type="EMBL" id="EFH60022.1"/>
    </source>
</evidence>
<feature type="transmembrane region" description="Helical" evidence="1">
    <location>
        <begin position="89"/>
        <end position="106"/>
    </location>
</feature>
<dbReference type="Gramene" id="scaffold_303435.1">
    <property type="protein sequence ID" value="scaffold_303435.1"/>
    <property type="gene ID" value="scaffold_303435.1"/>
</dbReference>
<evidence type="ECO:0000313" key="3">
    <source>
        <dbReference type="Proteomes" id="UP000008694"/>
    </source>
</evidence>
<gene>
    <name evidence="2" type="ORF">ARALYDRAFT_899465</name>
</gene>
<accession>D7LAA5</accession>
<feature type="transmembrane region" description="Helical" evidence="1">
    <location>
        <begin position="58"/>
        <end position="83"/>
    </location>
</feature>
<reference evidence="3" key="1">
    <citation type="journal article" date="2011" name="Nat. Genet.">
        <title>The Arabidopsis lyrata genome sequence and the basis of rapid genome size change.</title>
        <authorList>
            <person name="Hu T.T."/>
            <person name="Pattyn P."/>
            <person name="Bakker E.G."/>
            <person name="Cao J."/>
            <person name="Cheng J.-F."/>
            <person name="Clark R.M."/>
            <person name="Fahlgren N."/>
            <person name="Fawcett J.A."/>
            <person name="Grimwood J."/>
            <person name="Gundlach H."/>
            <person name="Haberer G."/>
            <person name="Hollister J.D."/>
            <person name="Ossowski S."/>
            <person name="Ottilar R.P."/>
            <person name="Salamov A.A."/>
            <person name="Schneeberger K."/>
            <person name="Spannagl M."/>
            <person name="Wang X."/>
            <person name="Yang L."/>
            <person name="Nasrallah M.E."/>
            <person name="Bergelson J."/>
            <person name="Carrington J.C."/>
            <person name="Gaut B.S."/>
            <person name="Schmutz J."/>
            <person name="Mayer K.F.X."/>
            <person name="Van de Peer Y."/>
            <person name="Grigoriev I.V."/>
            <person name="Nordborg M."/>
            <person name="Weigel D."/>
            <person name="Guo Y.-L."/>
        </authorList>
    </citation>
    <scope>NUCLEOTIDE SEQUENCE [LARGE SCALE GENOMIC DNA]</scope>
    <source>
        <strain evidence="3">cv. MN47</strain>
    </source>
</reference>
<dbReference type="Proteomes" id="UP000008694">
    <property type="component" value="Unassembled WGS sequence"/>
</dbReference>
<keyword evidence="3" id="KW-1185">Reference proteome</keyword>
<keyword evidence="1" id="KW-1133">Transmembrane helix</keyword>
<keyword evidence="1" id="KW-0812">Transmembrane</keyword>
<dbReference type="STRING" id="81972.D7LAA5"/>
<keyword evidence="1" id="KW-0472">Membrane</keyword>
<dbReference type="HOGENOM" id="CLU_2029861_0_0_1"/>
<evidence type="ECO:0000256" key="1">
    <source>
        <dbReference type="SAM" id="Phobius"/>
    </source>
</evidence>
<feature type="transmembrane region" description="Helical" evidence="1">
    <location>
        <begin position="17"/>
        <end position="37"/>
    </location>
</feature>